<dbReference type="GO" id="GO:0004342">
    <property type="term" value="F:glucosamine-6-phosphate deaminase activity"/>
    <property type="evidence" value="ECO:0007669"/>
    <property type="project" value="UniProtKB-EC"/>
</dbReference>
<gene>
    <name evidence="1" type="ORF">FOT42_017455</name>
</gene>
<dbReference type="AlphaFoldDB" id="A0A5N5IJV3"/>
<protein>
    <submittedName>
        <fullName evidence="1">Glucosamine-6-phosphate deaminase</fullName>
        <ecNumber evidence="1">3.5.99.6</ecNumber>
    </submittedName>
</protein>
<proteinExistence type="predicted"/>
<dbReference type="SUPFAM" id="SSF102588">
    <property type="entry name" value="LmbE-like"/>
    <property type="match status" value="1"/>
</dbReference>
<dbReference type="InterPro" id="IPR052960">
    <property type="entry name" value="GlcN6P_deaminase-like"/>
</dbReference>
<reference evidence="1" key="1">
    <citation type="submission" date="2019-10" db="EMBL/GenBank/DDBJ databases">
        <title>Muricauda hadale sp. nov., a piezophilic bacterium isolated from hadopelagic water of the Mariana Trench.</title>
        <authorList>
            <person name="Wei Y."/>
        </authorList>
    </citation>
    <scope>NUCLEOTIDE SEQUENCE [LARGE SCALE GENOMIC DNA]</scope>
    <source>
        <strain evidence="1">MT-229</strain>
    </source>
</reference>
<dbReference type="EMBL" id="VNIK02000019">
    <property type="protein sequence ID" value="KAB5483729.1"/>
    <property type="molecule type" value="Genomic_DNA"/>
</dbReference>
<organism evidence="1 2">
    <name type="scientific">Flagellimonas hadalis</name>
    <dbReference type="NCBI Taxonomy" id="2597517"/>
    <lineage>
        <taxon>Bacteria</taxon>
        <taxon>Pseudomonadati</taxon>
        <taxon>Bacteroidota</taxon>
        <taxon>Flavobacteriia</taxon>
        <taxon>Flavobacteriales</taxon>
        <taxon>Flavobacteriaceae</taxon>
        <taxon>Flagellimonas</taxon>
    </lineage>
</organism>
<dbReference type="Gene3D" id="3.40.50.10320">
    <property type="entry name" value="LmbE-like"/>
    <property type="match status" value="1"/>
</dbReference>
<dbReference type="PANTHER" id="PTHR42892">
    <property type="entry name" value="GLUCOSAMINE-6-PHOSPHATE DEAMINASE-LIKE PROTEIN BT_0258-RELATED"/>
    <property type="match status" value="1"/>
</dbReference>
<evidence type="ECO:0000313" key="1">
    <source>
        <dbReference type="EMBL" id="KAB5483729.1"/>
    </source>
</evidence>
<feature type="non-terminal residue" evidence="1">
    <location>
        <position position="1"/>
    </location>
</feature>
<evidence type="ECO:0000313" key="2">
    <source>
        <dbReference type="Proteomes" id="UP000319204"/>
    </source>
</evidence>
<dbReference type="EC" id="3.5.99.6" evidence="1"/>
<dbReference type="Proteomes" id="UP000319204">
    <property type="component" value="Unassembled WGS sequence"/>
</dbReference>
<dbReference type="PANTHER" id="PTHR42892:SF1">
    <property type="entry name" value="GLUCOSAMINE-6-PHOSPHATE ISOMERASE"/>
    <property type="match status" value="1"/>
</dbReference>
<keyword evidence="2" id="KW-1185">Reference proteome</keyword>
<sequence>TIRRSESYGATRYMGIPDSQVHFLDLPFYETGTIKKNPLGEKDIQIMNDIIEKIKPHQIYAAGDLADPHGTHRVCLEALFASLKELKGKPFMKDCWVWLYRGAWHEWEIHEIEMAVPMSPVQVLRKRKAIFYHQTQKDGVMFQGEDLREFWVRAEDRNKETALKYQSLGLASYAAMEAFVRYKY</sequence>
<name>A0A5N5IJV3_9FLAO</name>
<keyword evidence="1" id="KW-0378">Hydrolase</keyword>
<dbReference type="InterPro" id="IPR024078">
    <property type="entry name" value="LmbE-like_dom_sf"/>
</dbReference>
<comment type="caution">
    <text evidence="1">The sequence shown here is derived from an EMBL/GenBank/DDBJ whole genome shotgun (WGS) entry which is preliminary data.</text>
</comment>
<accession>A0A5N5IJV3</accession>